<evidence type="ECO:0000313" key="2">
    <source>
        <dbReference type="EMBL" id="WSB67122.1"/>
    </source>
</evidence>
<dbReference type="SUPFAM" id="SSF51905">
    <property type="entry name" value="FAD/NAD(P)-binding domain"/>
    <property type="match status" value="1"/>
</dbReference>
<dbReference type="GO" id="GO:0004497">
    <property type="term" value="F:monooxygenase activity"/>
    <property type="evidence" value="ECO:0007669"/>
    <property type="project" value="UniProtKB-KW"/>
</dbReference>
<feature type="domain" description="FAD-binding" evidence="1">
    <location>
        <begin position="5"/>
        <end position="319"/>
    </location>
</feature>
<accession>A0ABZ1F9V8</accession>
<reference evidence="2 3" key="1">
    <citation type="submission" date="2022-10" db="EMBL/GenBank/DDBJ databases">
        <title>The complete genomes of actinobacterial strains from the NBC collection.</title>
        <authorList>
            <person name="Joergensen T.S."/>
            <person name="Alvarez Arevalo M."/>
            <person name="Sterndorff E.B."/>
            <person name="Faurdal D."/>
            <person name="Vuksanovic O."/>
            <person name="Mourched A.-S."/>
            <person name="Charusanti P."/>
            <person name="Shaw S."/>
            <person name="Blin K."/>
            <person name="Weber T."/>
        </authorList>
    </citation>
    <scope>NUCLEOTIDE SEQUENCE [LARGE SCALE GENOMIC DNA]</scope>
    <source>
        <strain evidence="2 3">NBC 01774</strain>
    </source>
</reference>
<dbReference type="InterPro" id="IPR002938">
    <property type="entry name" value="FAD-bd"/>
</dbReference>
<evidence type="ECO:0000313" key="3">
    <source>
        <dbReference type="Proteomes" id="UP001344251"/>
    </source>
</evidence>
<keyword evidence="2" id="KW-0503">Monooxygenase</keyword>
<name>A0ABZ1F9V8_9ACTN</name>
<evidence type="ECO:0000259" key="1">
    <source>
        <dbReference type="Pfam" id="PF01494"/>
    </source>
</evidence>
<dbReference type="Proteomes" id="UP001344251">
    <property type="component" value="Chromosome"/>
</dbReference>
<keyword evidence="2" id="KW-0560">Oxidoreductase</keyword>
<dbReference type="InterPro" id="IPR051704">
    <property type="entry name" value="FAD_aromatic-hydroxylase"/>
</dbReference>
<keyword evidence="3" id="KW-1185">Reference proteome</keyword>
<protein>
    <submittedName>
        <fullName evidence="2">FAD-dependent monooxygenase</fullName>
    </submittedName>
</protein>
<dbReference type="Gene3D" id="3.30.9.10">
    <property type="entry name" value="D-Amino Acid Oxidase, subunit A, domain 2"/>
    <property type="match status" value="1"/>
</dbReference>
<proteinExistence type="predicted"/>
<dbReference type="Gene3D" id="3.50.50.60">
    <property type="entry name" value="FAD/NAD(P)-binding domain"/>
    <property type="match status" value="1"/>
</dbReference>
<organism evidence="2 3">
    <name type="scientific">Streptomyces decoyicus</name>
    <dbReference type="NCBI Taxonomy" id="249567"/>
    <lineage>
        <taxon>Bacteria</taxon>
        <taxon>Bacillati</taxon>
        <taxon>Actinomycetota</taxon>
        <taxon>Actinomycetes</taxon>
        <taxon>Kitasatosporales</taxon>
        <taxon>Streptomycetaceae</taxon>
        <taxon>Streptomyces</taxon>
    </lineage>
</organism>
<dbReference type="PANTHER" id="PTHR46865">
    <property type="entry name" value="OXIDOREDUCTASE-RELATED"/>
    <property type="match status" value="1"/>
</dbReference>
<dbReference type="PRINTS" id="PR00420">
    <property type="entry name" value="RNGMNOXGNASE"/>
</dbReference>
<dbReference type="EMBL" id="CP109106">
    <property type="protein sequence ID" value="WSB67122.1"/>
    <property type="molecule type" value="Genomic_DNA"/>
</dbReference>
<dbReference type="InterPro" id="IPR036188">
    <property type="entry name" value="FAD/NAD-bd_sf"/>
</dbReference>
<dbReference type="Pfam" id="PF01494">
    <property type="entry name" value="FAD_binding_3"/>
    <property type="match status" value="1"/>
</dbReference>
<gene>
    <name evidence="2" type="ORF">OG863_03565</name>
</gene>
<dbReference type="RefSeq" id="WP_326616333.1">
    <property type="nucleotide sequence ID" value="NZ_CP109106.1"/>
</dbReference>
<sequence>MRTRSVLISGAGVAGPTFAYWLARHGFRPTVVECAQGMRSSGSPIDVRGRAVSVAEQMGIMPQLRAAATEVTGLNFVSDSGHQVGSIPMQVMGDSVELPRFDLATILLEAARDKAEFLFEDSIATLHQDAGGVDVAFEHAPPRRFDLVIGADGLHSRTRRLAFGPEGEYVRHMGVWVATMPVDDLTLDQHKVLLHNSPGRAVSLHPGRGKTMAAFMYRGPGDENFDHRDTTDHKCRLIEAYTGAGWRVPELLQRVHEADDLYFDSVSQVRIDRWSTRRVALLGDAASCVSLFGDGSTLAMAGASTLAQALAATPADHTAAFRHYEREHRRLVAPKQRAVGQATALLIPASRFGIAARNAATRLWPLASSLQQLRRALS</sequence>
<dbReference type="PANTHER" id="PTHR46865:SF2">
    <property type="entry name" value="MONOOXYGENASE"/>
    <property type="match status" value="1"/>
</dbReference>